<evidence type="ECO:0000256" key="9">
    <source>
        <dbReference type="ARBA" id="ARBA00023204"/>
    </source>
</evidence>
<evidence type="ECO:0000256" key="13">
    <source>
        <dbReference type="HAMAP-Rule" id="MF_00969"/>
    </source>
</evidence>
<evidence type="ECO:0000256" key="7">
    <source>
        <dbReference type="ARBA" id="ARBA00022840"/>
    </source>
</evidence>
<organism evidence="14 15">
    <name type="scientific">Weissella koreensis</name>
    <dbReference type="NCBI Taxonomy" id="165096"/>
    <lineage>
        <taxon>Bacteria</taxon>
        <taxon>Bacillati</taxon>
        <taxon>Bacillota</taxon>
        <taxon>Bacilli</taxon>
        <taxon>Lactobacillales</taxon>
        <taxon>Lactobacillaceae</taxon>
        <taxon>Weissella</taxon>
    </lineage>
</organism>
<dbReference type="InterPro" id="IPR011545">
    <property type="entry name" value="DEAD/DEAH_box_helicase_dom"/>
</dbReference>
<evidence type="ECO:0000256" key="3">
    <source>
        <dbReference type="ARBA" id="ARBA00022741"/>
    </source>
</evidence>
<dbReference type="Gene3D" id="3.40.50.11180">
    <property type="match status" value="1"/>
</dbReference>
<comment type="function">
    <text evidence="13">Couples transcription and DNA repair by recognizing RNA polymerase (RNAP) stalled at DNA lesions. Mediates ATP-dependent release of RNAP and its truncated transcript from the DNA, and recruitment of nucleotide excision repair machinery to the damaged site.</text>
</comment>
<dbReference type="InterPro" id="IPR014001">
    <property type="entry name" value="Helicase_ATP-bd"/>
</dbReference>
<evidence type="ECO:0000256" key="2">
    <source>
        <dbReference type="ARBA" id="ARBA00022490"/>
    </source>
</evidence>
<keyword evidence="4 13" id="KW-0227">DNA damage</keyword>
<dbReference type="SMART" id="SM00490">
    <property type="entry name" value="HELICc"/>
    <property type="match status" value="1"/>
</dbReference>
<evidence type="ECO:0000256" key="4">
    <source>
        <dbReference type="ARBA" id="ARBA00022763"/>
    </source>
</evidence>
<dbReference type="SMART" id="SM00487">
    <property type="entry name" value="DEXDc"/>
    <property type="match status" value="1"/>
</dbReference>
<dbReference type="GO" id="GO:0005524">
    <property type="term" value="F:ATP binding"/>
    <property type="evidence" value="ECO:0007669"/>
    <property type="project" value="UniProtKB-UniRule"/>
</dbReference>
<dbReference type="RefSeq" id="WP_006844849.1">
    <property type="nucleotide sequence ID" value="NZ_CP026847.1"/>
</dbReference>
<dbReference type="GO" id="GO:0003678">
    <property type="term" value="F:DNA helicase activity"/>
    <property type="evidence" value="ECO:0007669"/>
    <property type="project" value="TreeGrafter"/>
</dbReference>
<dbReference type="GO" id="GO:0000716">
    <property type="term" value="P:transcription-coupled nucleotide-excision repair, DNA damage recognition"/>
    <property type="evidence" value="ECO:0007669"/>
    <property type="project" value="UniProtKB-UniRule"/>
</dbReference>
<dbReference type="GO" id="GO:0016787">
    <property type="term" value="F:hydrolase activity"/>
    <property type="evidence" value="ECO:0007669"/>
    <property type="project" value="UniProtKB-KW"/>
</dbReference>
<dbReference type="PROSITE" id="PS51192">
    <property type="entry name" value="HELICASE_ATP_BIND_1"/>
    <property type="match status" value="1"/>
</dbReference>
<keyword evidence="7 13" id="KW-0067">ATP-binding</keyword>
<sequence>MRLSEFLTDNQKYNDLLQDLEQGGHHVLTGLTGSARSVYLSGLNQSLKQPMLLVTDSQFHAQQLTEDLVGLLDDEQVIYFPAEETLSAQIALSSLDTMLARITALEKIRHAKQPIIVTGYAGLNQVLPSVNQFENAAITIDFEQIYQLDQLQSMINTMGYRRVDAVNSPGEYSLRGSIIDVYPLNYENPIRMDFFDTDLDSLRTFDVETQKSLEQLTTVQLLPVTDLIADEHDLKQAQTKLNLALTTARDKLDGAAKRHLTEAMQPLLTALEQGTIVPEIRQYLAYLYPDQTTLLDYLPKQGIVVYDDYPRMMENARQAQIDAMDWWTDRLEQNKVLPNFEQGPDLEKLVQKDQHANLILSPMGRGVGSIKQDSLTNMVIRPTQQFYNQMPMVQAEVSRWQKQNYTIIFLTNTLERQDKLEQTLNDFKVPVNTVDIDKLVPNRTQLTTLPLHEGFEIPLLKLVVLTEKELFKTITRKAPRRQTLSNAERIKSYNELKVGDYVVHVNHGIGIYEGITTLETKGIKQDYITIQYRGSGKVFIPVSQLDLVQKYVSAGEKAPKLNKLGGTEWVKAKRKVAARVEDMADELLQLYAEREAKRGFAFSKDDSEVERFEAAFPYPETNDQLQATNEIKKDMEKIQPMDRLLVGDVGFGKTEVAFRAAFKAIHDHKQVAMLVPTTILAEQHFESMQIRFDDFDIKMAMLSRFQSAKEVKDIIQKLKNHEIDMVVGTHKLLGKNVEFADLGLLIIDEEQRFGVKHKERLKQLKTDVDVLTLTATPIPRTLNMAMVGARDLSVLETPPANRFPIQTYVMEQNGREIAMAIEREMARGGQTFYLHNRVDDIEKTRLYIESLVPDARVAIIHGRLTEVQLEGILFDFIHGDYDVLVTTTIIETGVDIPNANTLVVESADRMGLAQLYQIRGRVGRSNNLAYAYFMYPANRTLTEVSEHRLEAIRDFTELGSGFKIAMRDLSIRGAGDLLGSQQHGFINTVGYDLYTQMLQEAVAVKQGKPKVEVKADAEIDLGIEAFLPESYVPGGAPKIELYQRISRAQLANDLTEIEEDLLDRYGELPLAAQRLLTIAELKRLADQVGITKISHDKIRSEIIHVIFNPKTNWDQVDWLTALKQGHLRGQAISIQPAQIDIIIQPNMTVDDWLSGLKIFLEAFNATYEKESK</sequence>
<dbReference type="SUPFAM" id="SSF141259">
    <property type="entry name" value="CarD-like"/>
    <property type="match status" value="1"/>
</dbReference>
<keyword evidence="3 13" id="KW-0547">Nucleotide-binding</keyword>
<protein>
    <recommendedName>
        <fullName evidence="12 13">Transcription-repair-coupling factor</fullName>
        <shortName evidence="13">TRCF</shortName>
        <ecNumber evidence="13">3.6.4.-</ecNumber>
    </recommendedName>
</protein>
<dbReference type="FunFam" id="3.40.50.300:FF:000546">
    <property type="entry name" value="Transcription-repair-coupling factor"/>
    <property type="match status" value="1"/>
</dbReference>
<evidence type="ECO:0000313" key="15">
    <source>
        <dbReference type="Proteomes" id="UP000516446"/>
    </source>
</evidence>
<dbReference type="InterPro" id="IPR003711">
    <property type="entry name" value="CarD-like/TRCF_RID"/>
</dbReference>
<dbReference type="Gene3D" id="3.40.50.300">
    <property type="entry name" value="P-loop containing nucleotide triphosphate hydrolases"/>
    <property type="match status" value="2"/>
</dbReference>
<dbReference type="EMBL" id="CP043431">
    <property type="protein sequence ID" value="QNT64522.1"/>
    <property type="molecule type" value="Genomic_DNA"/>
</dbReference>
<dbReference type="SMART" id="SM00982">
    <property type="entry name" value="TRCF"/>
    <property type="match status" value="1"/>
</dbReference>
<evidence type="ECO:0000256" key="1">
    <source>
        <dbReference type="ARBA" id="ARBA00004496"/>
    </source>
</evidence>
<comment type="subcellular location">
    <subcellularLocation>
        <location evidence="1 13">Cytoplasm</location>
    </subcellularLocation>
</comment>
<evidence type="ECO:0000256" key="6">
    <source>
        <dbReference type="ARBA" id="ARBA00022806"/>
    </source>
</evidence>
<dbReference type="InterPro" id="IPR037235">
    <property type="entry name" value="TRCF-like_C_D7"/>
</dbReference>
<gene>
    <name evidence="13 14" type="primary">mfd</name>
    <name evidence="14" type="ORF">FY536_04200</name>
</gene>
<comment type="similarity">
    <text evidence="10 13">In the N-terminal section; belongs to the UvrB family.</text>
</comment>
<dbReference type="Proteomes" id="UP000516446">
    <property type="component" value="Chromosome"/>
</dbReference>
<evidence type="ECO:0000256" key="8">
    <source>
        <dbReference type="ARBA" id="ARBA00023125"/>
    </source>
</evidence>
<dbReference type="InterPro" id="IPR004576">
    <property type="entry name" value="Mfd"/>
</dbReference>
<dbReference type="PANTHER" id="PTHR47964">
    <property type="entry name" value="ATP-DEPENDENT DNA HELICASE HOMOLOG RECG, CHLOROPLASTIC"/>
    <property type="match status" value="1"/>
</dbReference>
<dbReference type="InterPro" id="IPR047112">
    <property type="entry name" value="RecG/Mfd"/>
</dbReference>
<dbReference type="InterPro" id="IPR041471">
    <property type="entry name" value="UvrB_inter"/>
</dbReference>
<dbReference type="GO" id="GO:0006355">
    <property type="term" value="P:regulation of DNA-templated transcription"/>
    <property type="evidence" value="ECO:0007669"/>
    <property type="project" value="UniProtKB-UniRule"/>
</dbReference>
<evidence type="ECO:0000313" key="14">
    <source>
        <dbReference type="EMBL" id="QNT64522.1"/>
    </source>
</evidence>
<keyword evidence="2 13" id="KW-0963">Cytoplasm</keyword>
<dbReference type="Gene3D" id="2.40.10.170">
    <property type="match status" value="1"/>
</dbReference>
<dbReference type="AlphaFoldDB" id="A0A7H1MM36"/>
<evidence type="ECO:0000256" key="11">
    <source>
        <dbReference type="ARBA" id="ARBA00061399"/>
    </source>
</evidence>
<dbReference type="Pfam" id="PF00270">
    <property type="entry name" value="DEAD"/>
    <property type="match status" value="1"/>
</dbReference>
<dbReference type="Pfam" id="PF00271">
    <property type="entry name" value="Helicase_C"/>
    <property type="match status" value="1"/>
</dbReference>
<dbReference type="NCBIfam" id="TIGR00580">
    <property type="entry name" value="mfd"/>
    <property type="match status" value="1"/>
</dbReference>
<name>A0A7H1MM36_9LACO</name>
<keyword evidence="5 13" id="KW-0378">Hydrolase</keyword>
<dbReference type="Pfam" id="PF02559">
    <property type="entry name" value="CarD_TRCF_RID"/>
    <property type="match status" value="1"/>
</dbReference>
<dbReference type="PANTHER" id="PTHR47964:SF1">
    <property type="entry name" value="ATP-DEPENDENT DNA HELICASE HOMOLOG RECG, CHLOROPLASTIC"/>
    <property type="match status" value="1"/>
</dbReference>
<dbReference type="CDD" id="cd17991">
    <property type="entry name" value="DEXHc_TRCF"/>
    <property type="match status" value="1"/>
</dbReference>
<reference evidence="14 15" key="1">
    <citation type="submission" date="2019-08" db="EMBL/GenBank/DDBJ databases">
        <authorList>
            <person name="Chang H.C."/>
            <person name="Mun S.Y."/>
        </authorList>
    </citation>
    <scope>NUCLEOTIDE SEQUENCE [LARGE SCALE GENOMIC DNA]</scope>
    <source>
        <strain evidence="14 15">SK</strain>
    </source>
</reference>
<evidence type="ECO:0000256" key="12">
    <source>
        <dbReference type="ARBA" id="ARBA00070128"/>
    </source>
</evidence>
<evidence type="ECO:0000256" key="5">
    <source>
        <dbReference type="ARBA" id="ARBA00022801"/>
    </source>
</evidence>
<dbReference type="SUPFAM" id="SSF52540">
    <property type="entry name" value="P-loop containing nucleoside triphosphate hydrolases"/>
    <property type="match status" value="4"/>
</dbReference>
<dbReference type="HAMAP" id="MF_00969">
    <property type="entry name" value="TRCF"/>
    <property type="match status" value="1"/>
</dbReference>
<dbReference type="Pfam" id="PF17757">
    <property type="entry name" value="UvrB_inter"/>
    <property type="match status" value="1"/>
</dbReference>
<dbReference type="PROSITE" id="PS51194">
    <property type="entry name" value="HELICASE_CTER"/>
    <property type="match status" value="1"/>
</dbReference>
<dbReference type="InterPro" id="IPR001650">
    <property type="entry name" value="Helicase_C-like"/>
</dbReference>
<keyword evidence="15" id="KW-1185">Reference proteome</keyword>
<dbReference type="SUPFAM" id="SSF143517">
    <property type="entry name" value="TRCF domain-like"/>
    <property type="match status" value="1"/>
</dbReference>
<dbReference type="Gene3D" id="3.30.2060.10">
    <property type="entry name" value="Penicillin-binding protein 1b domain"/>
    <property type="match status" value="1"/>
</dbReference>
<proteinExistence type="inferred from homology"/>
<comment type="similarity">
    <text evidence="11 13">In the C-terminal section; belongs to the helicase family. RecG subfamily.</text>
</comment>
<dbReference type="GO" id="GO:0003684">
    <property type="term" value="F:damaged DNA binding"/>
    <property type="evidence" value="ECO:0007669"/>
    <property type="project" value="InterPro"/>
</dbReference>
<dbReference type="Pfam" id="PF03461">
    <property type="entry name" value="TRCF"/>
    <property type="match status" value="1"/>
</dbReference>
<dbReference type="InterPro" id="IPR036101">
    <property type="entry name" value="CarD-like/TRCF_RID_sf"/>
</dbReference>
<dbReference type="InterPro" id="IPR027417">
    <property type="entry name" value="P-loop_NTPase"/>
</dbReference>
<evidence type="ECO:0000256" key="10">
    <source>
        <dbReference type="ARBA" id="ARBA00061104"/>
    </source>
</evidence>
<keyword evidence="9 13" id="KW-0234">DNA repair</keyword>
<dbReference type="GO" id="GO:0005737">
    <property type="term" value="C:cytoplasm"/>
    <property type="evidence" value="ECO:0007669"/>
    <property type="project" value="UniProtKB-SubCell"/>
</dbReference>
<keyword evidence="6" id="KW-0347">Helicase</keyword>
<dbReference type="SMART" id="SM01058">
    <property type="entry name" value="CarD_TRCF"/>
    <property type="match status" value="1"/>
</dbReference>
<dbReference type="InterPro" id="IPR005118">
    <property type="entry name" value="TRCF_C"/>
</dbReference>
<dbReference type="Gene3D" id="3.90.1150.50">
    <property type="entry name" value="Transcription-repair-coupling factor, D7 domain"/>
    <property type="match status" value="1"/>
</dbReference>
<dbReference type="EC" id="3.6.4.-" evidence="13"/>
<keyword evidence="8 13" id="KW-0238">DNA-binding</keyword>
<accession>A0A7H1MM36</accession>